<feature type="transmembrane region" description="Helical" evidence="1">
    <location>
        <begin position="12"/>
        <end position="37"/>
    </location>
</feature>
<feature type="transmembrane region" description="Helical" evidence="1">
    <location>
        <begin position="57"/>
        <end position="76"/>
    </location>
</feature>
<sequence length="87" mass="9955">MVIWIRVGGTYMNTWNIIVILVAVGLSQLGRSFISLIHETAMAPPWNRTTFTVWNNGMMELMNPFLVGWIVFYPYVKTILEAEGSMD</sequence>
<proteinExistence type="predicted"/>
<evidence type="ECO:0000256" key="1">
    <source>
        <dbReference type="SAM" id="Phobius"/>
    </source>
</evidence>
<evidence type="ECO:0008006" key="4">
    <source>
        <dbReference type="Google" id="ProtNLM"/>
    </source>
</evidence>
<dbReference type="EMBL" id="CAKKTJ010000090">
    <property type="protein sequence ID" value="CAH0473998.1"/>
    <property type="molecule type" value="Genomic_DNA"/>
</dbReference>
<evidence type="ECO:0000313" key="3">
    <source>
        <dbReference type="Proteomes" id="UP001160483"/>
    </source>
</evidence>
<evidence type="ECO:0000313" key="2">
    <source>
        <dbReference type="EMBL" id="CAH0473998.1"/>
    </source>
</evidence>
<organism evidence="2 3">
    <name type="scientific">Peronospora belbahrii</name>
    <dbReference type="NCBI Taxonomy" id="622444"/>
    <lineage>
        <taxon>Eukaryota</taxon>
        <taxon>Sar</taxon>
        <taxon>Stramenopiles</taxon>
        <taxon>Oomycota</taxon>
        <taxon>Peronosporomycetes</taxon>
        <taxon>Peronosporales</taxon>
        <taxon>Peronosporaceae</taxon>
        <taxon>Peronospora</taxon>
    </lineage>
</organism>
<comment type="caution">
    <text evidence="2">The sequence shown here is derived from an EMBL/GenBank/DDBJ whole genome shotgun (WGS) entry which is preliminary data.</text>
</comment>
<keyword evidence="1" id="KW-1133">Transmembrane helix</keyword>
<dbReference type="AlphaFoldDB" id="A0AAU9KYS7"/>
<name>A0AAU9KYS7_9STRA</name>
<protein>
    <recommendedName>
        <fullName evidence="4">ABC-2 type transporter domain-containing protein</fullName>
    </recommendedName>
</protein>
<reference evidence="2" key="1">
    <citation type="submission" date="2021-11" db="EMBL/GenBank/DDBJ databases">
        <authorList>
            <person name="Islam A."/>
            <person name="Islam S."/>
            <person name="Flora M.S."/>
            <person name="Rahman M."/>
            <person name="Ziaur R.M."/>
            <person name="Epstein J.H."/>
            <person name="Hassan M."/>
            <person name="Klassen M."/>
            <person name="Woodard K."/>
            <person name="Webb A."/>
            <person name="Webby R.J."/>
            <person name="El Zowalaty M.E."/>
        </authorList>
    </citation>
    <scope>NUCLEOTIDE SEQUENCE</scope>
    <source>
        <strain evidence="2">Pbs3</strain>
    </source>
</reference>
<gene>
    <name evidence="2" type="ORF">PBS003_LOCUS867</name>
</gene>
<keyword evidence="1" id="KW-0472">Membrane</keyword>
<keyword evidence="1" id="KW-0812">Transmembrane</keyword>
<dbReference type="Proteomes" id="UP001160483">
    <property type="component" value="Unassembled WGS sequence"/>
</dbReference>
<accession>A0AAU9KYS7</accession>